<dbReference type="Pfam" id="PF01872">
    <property type="entry name" value="RibD_C"/>
    <property type="match status" value="1"/>
</dbReference>
<dbReference type="GO" id="GO:0009231">
    <property type="term" value="P:riboflavin biosynthetic process"/>
    <property type="evidence" value="ECO:0007669"/>
    <property type="project" value="InterPro"/>
</dbReference>
<dbReference type="PANTHER" id="PTHR38011">
    <property type="entry name" value="DIHYDROFOLATE REDUCTASE FAMILY PROTEIN (AFU_ORTHOLOGUE AFUA_8G06820)"/>
    <property type="match status" value="1"/>
</dbReference>
<dbReference type="RefSeq" id="WP_210153535.1">
    <property type="nucleotide sequence ID" value="NZ_JAFCNB010000001.1"/>
</dbReference>
<comment type="caution">
    <text evidence="2">The sequence shown here is derived from an EMBL/GenBank/DDBJ whole genome shotgun (WGS) entry which is preliminary data.</text>
</comment>
<dbReference type="PANTHER" id="PTHR38011:SF11">
    <property type="entry name" value="2,5-DIAMINO-6-RIBOSYLAMINO-4(3H)-PYRIMIDINONE 5'-PHOSPHATE REDUCTASE"/>
    <property type="match status" value="1"/>
</dbReference>
<proteinExistence type="predicted"/>
<dbReference type="InterPro" id="IPR050765">
    <property type="entry name" value="Riboflavin_Biosynth_HTPR"/>
</dbReference>
<dbReference type="SUPFAM" id="SSF53597">
    <property type="entry name" value="Dihydrofolate reductase-like"/>
    <property type="match status" value="1"/>
</dbReference>
<sequence>MRKIIAGFFISLDGVVESPADWHLPYFNDEMGAAVSALMTTDSDSLLMGRTNYEQWAAYWPTSEDPFAEHINAIPKYVVSTTLEKAEWQNSTLIRGDLAEEMAKLKAQPGKGICMSGSTTLARSLLKQGLIDELRLLVHPIVVGSGARLFEGFDQLPLKLVSSETFETGVLSLIYQPAEK</sequence>
<organism evidence="2 3">
    <name type="scientific">Microbispora oryzae</name>
    <dbReference type="NCBI Taxonomy" id="2806554"/>
    <lineage>
        <taxon>Bacteria</taxon>
        <taxon>Bacillati</taxon>
        <taxon>Actinomycetota</taxon>
        <taxon>Actinomycetes</taxon>
        <taxon>Streptosporangiales</taxon>
        <taxon>Streptosporangiaceae</taxon>
        <taxon>Microbispora</taxon>
    </lineage>
</organism>
<evidence type="ECO:0000313" key="2">
    <source>
        <dbReference type="EMBL" id="MBP2702207.1"/>
    </source>
</evidence>
<dbReference type="Proteomes" id="UP000674234">
    <property type="component" value="Unassembled WGS sequence"/>
</dbReference>
<feature type="domain" description="Bacterial bifunctional deaminase-reductase C-terminal" evidence="1">
    <location>
        <begin position="2"/>
        <end position="171"/>
    </location>
</feature>
<dbReference type="AlphaFoldDB" id="A0A941AH19"/>
<protein>
    <submittedName>
        <fullName evidence="2">Dihydrofolate reductase</fullName>
    </submittedName>
</protein>
<dbReference type="EMBL" id="JAFCNB010000001">
    <property type="protein sequence ID" value="MBP2702207.1"/>
    <property type="molecule type" value="Genomic_DNA"/>
</dbReference>
<dbReference type="GO" id="GO:0008703">
    <property type="term" value="F:5-amino-6-(5-phosphoribosylamino)uracil reductase activity"/>
    <property type="evidence" value="ECO:0007669"/>
    <property type="project" value="InterPro"/>
</dbReference>
<evidence type="ECO:0000259" key="1">
    <source>
        <dbReference type="Pfam" id="PF01872"/>
    </source>
</evidence>
<reference evidence="2" key="1">
    <citation type="submission" date="2021-02" db="EMBL/GenBank/DDBJ databases">
        <title>Draft genome sequence of Microbispora sp. RL4-1S isolated from rice leaves in Thailand.</title>
        <authorList>
            <person name="Muangham S."/>
            <person name="Duangmal K."/>
        </authorList>
    </citation>
    <scope>NUCLEOTIDE SEQUENCE</scope>
    <source>
        <strain evidence="2">RL4-1S</strain>
    </source>
</reference>
<dbReference type="InterPro" id="IPR002734">
    <property type="entry name" value="RibDG_C"/>
</dbReference>
<accession>A0A941AH19</accession>
<dbReference type="Gene3D" id="3.40.430.10">
    <property type="entry name" value="Dihydrofolate Reductase, subunit A"/>
    <property type="match status" value="1"/>
</dbReference>
<dbReference type="InterPro" id="IPR024072">
    <property type="entry name" value="DHFR-like_dom_sf"/>
</dbReference>
<evidence type="ECO:0000313" key="3">
    <source>
        <dbReference type="Proteomes" id="UP000674234"/>
    </source>
</evidence>
<gene>
    <name evidence="2" type="ORF">JOL79_00155</name>
</gene>
<keyword evidence="3" id="KW-1185">Reference proteome</keyword>
<name>A0A941AH19_9ACTN</name>